<keyword evidence="2" id="KW-1185">Reference proteome</keyword>
<dbReference type="Proteomes" id="UP000618319">
    <property type="component" value="Unassembled WGS sequence"/>
</dbReference>
<sequence>MWQRLRGQCMYWSQIRMFSDLINKKATYSLMKFQMQKLTLNFILFIMGTALLPIGCTEVPGLGSIAPDVRYKNRKQYAISGMEQNIGDFLSSSSTLPLNFEVVNVWETNGHETTSFNEEIPVVTYKAPIVGGESEEELRLKTDTVMKPAVSLNPFTGKVEILEGNRIPAGEYHFDIRVSNSSGSTLLQDAVVVEFKEYEVARWSTGMTKAPEIERVADAPNQIRFVAHLNGMPLPGDRIDFTTNRASGFKGTFVNDTPEGEIWKVNFPVKSAETYCSWQIIEEVGGMVNTTYVTENMNFVLGRPGSYVIKLFK</sequence>
<dbReference type="EMBL" id="PSKQ01000024">
    <property type="protein sequence ID" value="MBE8722624.1"/>
    <property type="molecule type" value="Genomic_DNA"/>
</dbReference>
<reference evidence="1 2" key="1">
    <citation type="submission" date="2018-02" db="EMBL/GenBank/DDBJ databases">
        <title>Sphingobacterium KA21.</title>
        <authorList>
            <person name="Vasarhelyi B.M."/>
            <person name="Deshmukh S."/>
            <person name="Balint B."/>
            <person name="Kukolya J."/>
        </authorList>
    </citation>
    <scope>NUCLEOTIDE SEQUENCE [LARGE SCALE GENOMIC DNA]</scope>
    <source>
        <strain evidence="1 2">Ka21</strain>
    </source>
</reference>
<evidence type="ECO:0008006" key="3">
    <source>
        <dbReference type="Google" id="ProtNLM"/>
    </source>
</evidence>
<comment type="caution">
    <text evidence="1">The sequence shown here is derived from an EMBL/GenBank/DDBJ whole genome shotgun (WGS) entry which is preliminary data.</text>
</comment>
<protein>
    <recommendedName>
        <fullName evidence="3">DUF5007 domain-containing protein</fullName>
    </recommendedName>
</protein>
<dbReference type="Gene3D" id="2.60.40.10">
    <property type="entry name" value="Immunoglobulins"/>
    <property type="match status" value="1"/>
</dbReference>
<proteinExistence type="predicted"/>
<organism evidence="1 2">
    <name type="scientific">Sphingobacterium pedocola</name>
    <dbReference type="NCBI Taxonomy" id="2082722"/>
    <lineage>
        <taxon>Bacteria</taxon>
        <taxon>Pseudomonadati</taxon>
        <taxon>Bacteroidota</taxon>
        <taxon>Sphingobacteriia</taxon>
        <taxon>Sphingobacteriales</taxon>
        <taxon>Sphingobacteriaceae</taxon>
        <taxon>Sphingobacterium</taxon>
    </lineage>
</organism>
<accession>A0ABR9TBC4</accession>
<evidence type="ECO:0000313" key="1">
    <source>
        <dbReference type="EMBL" id="MBE8722624.1"/>
    </source>
</evidence>
<evidence type="ECO:0000313" key="2">
    <source>
        <dbReference type="Proteomes" id="UP000618319"/>
    </source>
</evidence>
<gene>
    <name evidence="1" type="ORF">C4F40_18030</name>
</gene>
<dbReference type="InterPro" id="IPR013783">
    <property type="entry name" value="Ig-like_fold"/>
</dbReference>
<name>A0ABR9TBC4_9SPHI</name>